<dbReference type="EMBL" id="JOJR01000862">
    <property type="protein sequence ID" value="RCN33829.1"/>
    <property type="molecule type" value="Genomic_DNA"/>
</dbReference>
<comment type="caution">
    <text evidence="2">The sequence shown here is derived from an EMBL/GenBank/DDBJ whole genome shotgun (WGS) entry which is preliminary data.</text>
</comment>
<feature type="coiled-coil region" evidence="1">
    <location>
        <begin position="45"/>
        <end position="90"/>
    </location>
</feature>
<proteinExistence type="predicted"/>
<reference evidence="2 3" key="1">
    <citation type="submission" date="2014-10" db="EMBL/GenBank/DDBJ databases">
        <title>Draft genome of the hookworm Ancylostoma caninum.</title>
        <authorList>
            <person name="Mitreva M."/>
        </authorList>
    </citation>
    <scope>NUCLEOTIDE SEQUENCE [LARGE SCALE GENOMIC DNA]</scope>
    <source>
        <strain evidence="2 3">Baltimore</strain>
    </source>
</reference>
<evidence type="ECO:0000313" key="2">
    <source>
        <dbReference type="EMBL" id="RCN33829.1"/>
    </source>
</evidence>
<keyword evidence="1" id="KW-0175">Coiled coil</keyword>
<dbReference type="Proteomes" id="UP000252519">
    <property type="component" value="Unassembled WGS sequence"/>
</dbReference>
<protein>
    <submittedName>
        <fullName evidence="2">Uncharacterized protein</fullName>
    </submittedName>
</protein>
<sequence>LRLTYLLFRRAALSVSQNYIEGLLESSASIYDTANGGVQILSDTVSHAEEELENFYTRVEELRREREQALEAATRSVTQHKVKLEELYRKCLDKKDHQSGLEKLSALLSRLKIGEDTSFTTLESGFGGTAQHIKYKTCSGIVLLLFTTVPDTLRQTCSDLESKCTEIENFVSEMGSNVQLQDEKIAQQKITIKRLDIRKDDTFEEVARQQQSLQLLLSKDPTKSALTKCRNEVKNYCQKLADMRSRQTALKTSSLSKYQDWQNEFHSRKNDILSKLAVLEGVQVSDSEKLHTLHCRQEELNGRFKEDFEKKDWDEQMWQKILEGRCLVKHCTSRIFVVVNKRCNHLFIKLHL</sequence>
<organism evidence="2 3">
    <name type="scientific">Ancylostoma caninum</name>
    <name type="common">Dog hookworm</name>
    <dbReference type="NCBI Taxonomy" id="29170"/>
    <lineage>
        <taxon>Eukaryota</taxon>
        <taxon>Metazoa</taxon>
        <taxon>Ecdysozoa</taxon>
        <taxon>Nematoda</taxon>
        <taxon>Chromadorea</taxon>
        <taxon>Rhabditida</taxon>
        <taxon>Rhabditina</taxon>
        <taxon>Rhabditomorpha</taxon>
        <taxon>Strongyloidea</taxon>
        <taxon>Ancylostomatidae</taxon>
        <taxon>Ancylostomatinae</taxon>
        <taxon>Ancylostoma</taxon>
    </lineage>
</organism>
<accession>A0A368FS26</accession>
<name>A0A368FS26_ANCCA</name>
<feature type="non-terminal residue" evidence="2">
    <location>
        <position position="1"/>
    </location>
</feature>
<evidence type="ECO:0000256" key="1">
    <source>
        <dbReference type="SAM" id="Coils"/>
    </source>
</evidence>
<keyword evidence="3" id="KW-1185">Reference proteome</keyword>
<evidence type="ECO:0000313" key="3">
    <source>
        <dbReference type="Proteomes" id="UP000252519"/>
    </source>
</evidence>
<gene>
    <name evidence="2" type="ORF">ANCCAN_20329</name>
</gene>
<dbReference type="AlphaFoldDB" id="A0A368FS26"/>
<dbReference type="OrthoDB" id="5875373at2759"/>